<dbReference type="Proteomes" id="UP001583177">
    <property type="component" value="Unassembled WGS sequence"/>
</dbReference>
<dbReference type="PANTHER" id="PTHR24347">
    <property type="entry name" value="SERINE/THREONINE-PROTEIN KINASE"/>
    <property type="match status" value="1"/>
</dbReference>
<organism evidence="2 3">
    <name type="scientific">Diaporthe australafricana</name>
    <dbReference type="NCBI Taxonomy" id="127596"/>
    <lineage>
        <taxon>Eukaryota</taxon>
        <taxon>Fungi</taxon>
        <taxon>Dikarya</taxon>
        <taxon>Ascomycota</taxon>
        <taxon>Pezizomycotina</taxon>
        <taxon>Sordariomycetes</taxon>
        <taxon>Sordariomycetidae</taxon>
        <taxon>Diaporthales</taxon>
        <taxon>Diaporthaceae</taxon>
        <taxon>Diaporthe</taxon>
    </lineage>
</organism>
<protein>
    <recommendedName>
        <fullName evidence="1">Protein kinase domain-containing protein</fullName>
    </recommendedName>
</protein>
<sequence>MNNATPLRDQRIDINEHSSSTLVAETYHSTIELGQFVGRMAIIKRCRNQDDPRTLPRFRNEAKLLQLLAAHDHITQLWDADITQLTLTLRVERGQSLDKYVDDQRKSTLSASDSNMLWGQMSSALAYLHANSIIHDDIKPENIMWDLKTQHGVLIDFGAALNHKELPADWFNPSGTPPYAPPEFLHRKKGSAGDVWALGVTMLFAFQYVKLPDGGWILPHTFEDEVVLEEMKSWLSEIEGWRKELANGHHGLIGDMLEQNPSQRIIAAELEQRLNTRSIQNKN</sequence>
<keyword evidence="3" id="KW-1185">Reference proteome</keyword>
<evidence type="ECO:0000313" key="2">
    <source>
        <dbReference type="EMBL" id="KAL1866028.1"/>
    </source>
</evidence>
<feature type="domain" description="Protein kinase" evidence="1">
    <location>
        <begin position="1"/>
        <end position="274"/>
    </location>
</feature>
<dbReference type="Gene3D" id="1.10.510.10">
    <property type="entry name" value="Transferase(Phosphotransferase) domain 1"/>
    <property type="match status" value="1"/>
</dbReference>
<name>A0ABR3WQU9_9PEZI</name>
<dbReference type="InterPro" id="IPR011009">
    <property type="entry name" value="Kinase-like_dom_sf"/>
</dbReference>
<proteinExistence type="predicted"/>
<reference evidence="2 3" key="1">
    <citation type="journal article" date="2024" name="IMA Fungus">
        <title>IMA Genome - F19 : A genome assembly and annotation guide to empower mycologists, including annotated draft genome sequences of Ceratocystis pirilliformis, Diaporthe australafricana, Fusarium ophioides, Paecilomyces lecythidis, and Sporothrix stenoceras.</title>
        <authorList>
            <person name="Aylward J."/>
            <person name="Wilson A.M."/>
            <person name="Visagie C.M."/>
            <person name="Spraker J."/>
            <person name="Barnes I."/>
            <person name="Buitendag C."/>
            <person name="Ceriani C."/>
            <person name="Del Mar Angel L."/>
            <person name="du Plessis D."/>
            <person name="Fuchs T."/>
            <person name="Gasser K."/>
            <person name="Kramer D."/>
            <person name="Li W."/>
            <person name="Munsamy K."/>
            <person name="Piso A."/>
            <person name="Price J.L."/>
            <person name="Sonnekus B."/>
            <person name="Thomas C."/>
            <person name="van der Nest A."/>
            <person name="van Dijk A."/>
            <person name="van Heerden A."/>
            <person name="van Vuuren N."/>
            <person name="Yilmaz N."/>
            <person name="Duong T.A."/>
            <person name="van der Merwe N.A."/>
            <person name="Wingfield M.J."/>
            <person name="Wingfield B.D."/>
        </authorList>
    </citation>
    <scope>NUCLEOTIDE SEQUENCE [LARGE SCALE GENOMIC DNA]</scope>
    <source>
        <strain evidence="2 3">CMW 18300</strain>
    </source>
</reference>
<evidence type="ECO:0000313" key="3">
    <source>
        <dbReference type="Proteomes" id="UP001583177"/>
    </source>
</evidence>
<dbReference type="CDD" id="cd00180">
    <property type="entry name" value="PKc"/>
    <property type="match status" value="1"/>
</dbReference>
<dbReference type="PROSITE" id="PS50011">
    <property type="entry name" value="PROTEIN_KINASE_DOM"/>
    <property type="match status" value="1"/>
</dbReference>
<accession>A0ABR3WQU9</accession>
<evidence type="ECO:0000259" key="1">
    <source>
        <dbReference type="PROSITE" id="PS50011"/>
    </source>
</evidence>
<dbReference type="EMBL" id="JAWRVE010000058">
    <property type="protein sequence ID" value="KAL1866028.1"/>
    <property type="molecule type" value="Genomic_DNA"/>
</dbReference>
<comment type="caution">
    <text evidence="2">The sequence shown here is derived from an EMBL/GenBank/DDBJ whole genome shotgun (WGS) entry which is preliminary data.</text>
</comment>
<dbReference type="InterPro" id="IPR000719">
    <property type="entry name" value="Prot_kinase_dom"/>
</dbReference>
<dbReference type="Pfam" id="PF00069">
    <property type="entry name" value="Pkinase"/>
    <property type="match status" value="1"/>
</dbReference>
<dbReference type="SMART" id="SM00220">
    <property type="entry name" value="S_TKc"/>
    <property type="match status" value="1"/>
</dbReference>
<gene>
    <name evidence="2" type="ORF">Daus18300_006929</name>
</gene>
<dbReference type="SUPFAM" id="SSF56112">
    <property type="entry name" value="Protein kinase-like (PK-like)"/>
    <property type="match status" value="1"/>
</dbReference>